<dbReference type="STRING" id="933852.A0A0C3BL85"/>
<feature type="transmembrane region" description="Helical" evidence="5">
    <location>
        <begin position="120"/>
        <end position="139"/>
    </location>
</feature>
<evidence type="ECO:0000256" key="3">
    <source>
        <dbReference type="ARBA" id="ARBA00022989"/>
    </source>
</evidence>
<keyword evidence="4 5" id="KW-0472">Membrane</keyword>
<dbReference type="PANTHER" id="PTHR30266">
    <property type="entry name" value="MECHANOSENSITIVE CHANNEL MSCL"/>
    <property type="match status" value="1"/>
</dbReference>
<evidence type="ECO:0000256" key="1">
    <source>
        <dbReference type="ARBA" id="ARBA00004141"/>
    </source>
</evidence>
<dbReference type="GO" id="GO:0008381">
    <property type="term" value="F:mechanosensitive monoatomic ion channel activity"/>
    <property type="evidence" value="ECO:0007669"/>
    <property type="project" value="TreeGrafter"/>
</dbReference>
<evidence type="ECO:0000256" key="4">
    <source>
        <dbReference type="ARBA" id="ARBA00023136"/>
    </source>
</evidence>
<dbReference type="InterPro" id="IPR036019">
    <property type="entry name" value="MscL_channel"/>
</dbReference>
<dbReference type="Pfam" id="PF01741">
    <property type="entry name" value="MscL"/>
    <property type="match status" value="1"/>
</dbReference>
<evidence type="ECO:0008006" key="8">
    <source>
        <dbReference type="Google" id="ProtNLM"/>
    </source>
</evidence>
<keyword evidence="2 5" id="KW-0812">Transmembrane</keyword>
<dbReference type="InterPro" id="IPR037673">
    <property type="entry name" value="MSC/AndL"/>
</dbReference>
<sequence>MSSQNNQSNWDRARASWMASSERAKGAWTGFKEFIFRESVLEVAVGLIISQAFTRIVNSLVSDMISPFIALLPFFDRNLPQKFLVLRPGPLGRDAYNTIQQAEEDGAITMAYGRFIDTCLNFFAVGLVLYGLARFYAFVTKDSIIKHSTKCQYCRKEISEKALKCGFCCSWLDGREDHETSALAPPAPTQ</sequence>
<evidence type="ECO:0000313" key="6">
    <source>
        <dbReference type="EMBL" id="KIM32211.1"/>
    </source>
</evidence>
<dbReference type="Gene3D" id="1.10.1200.120">
    <property type="entry name" value="Large-conductance mechanosensitive channel, MscL, domain 1"/>
    <property type="match status" value="1"/>
</dbReference>
<dbReference type="GO" id="GO:0016020">
    <property type="term" value="C:membrane"/>
    <property type="evidence" value="ECO:0007669"/>
    <property type="project" value="UniProtKB-SubCell"/>
</dbReference>
<dbReference type="AlphaFoldDB" id="A0A0C3BL85"/>
<dbReference type="SUPFAM" id="SSF81330">
    <property type="entry name" value="Gated mechanosensitive channel"/>
    <property type="match status" value="1"/>
</dbReference>
<evidence type="ECO:0000313" key="7">
    <source>
        <dbReference type="Proteomes" id="UP000054097"/>
    </source>
</evidence>
<evidence type="ECO:0000256" key="5">
    <source>
        <dbReference type="SAM" id="Phobius"/>
    </source>
</evidence>
<keyword evidence="3 5" id="KW-1133">Transmembrane helix</keyword>
<gene>
    <name evidence="6" type="ORF">M408DRAFT_14667</name>
</gene>
<proteinExistence type="predicted"/>
<dbReference type="PANTHER" id="PTHR30266:SF2">
    <property type="entry name" value="LARGE-CONDUCTANCE MECHANOSENSITIVE CHANNEL"/>
    <property type="match status" value="1"/>
</dbReference>
<dbReference type="HOGENOM" id="CLU_095787_2_0_1"/>
<name>A0A0C3BL85_SERVB</name>
<organism evidence="6 7">
    <name type="scientific">Serendipita vermifera MAFF 305830</name>
    <dbReference type="NCBI Taxonomy" id="933852"/>
    <lineage>
        <taxon>Eukaryota</taxon>
        <taxon>Fungi</taxon>
        <taxon>Dikarya</taxon>
        <taxon>Basidiomycota</taxon>
        <taxon>Agaricomycotina</taxon>
        <taxon>Agaricomycetes</taxon>
        <taxon>Sebacinales</taxon>
        <taxon>Serendipitaceae</taxon>
        <taxon>Serendipita</taxon>
    </lineage>
</organism>
<evidence type="ECO:0000256" key="2">
    <source>
        <dbReference type="ARBA" id="ARBA00022692"/>
    </source>
</evidence>
<accession>A0A0C3BL85</accession>
<dbReference type="OrthoDB" id="10010920at2759"/>
<dbReference type="EMBL" id="KN824280">
    <property type="protein sequence ID" value="KIM32211.1"/>
    <property type="molecule type" value="Genomic_DNA"/>
</dbReference>
<protein>
    <recommendedName>
        <fullName evidence="8">Large-conductance mechanosensitive channel</fullName>
    </recommendedName>
</protein>
<comment type="subcellular location">
    <subcellularLocation>
        <location evidence="1">Membrane</location>
        <topology evidence="1">Multi-pass membrane protein</topology>
    </subcellularLocation>
</comment>
<reference evidence="6 7" key="1">
    <citation type="submission" date="2014-04" db="EMBL/GenBank/DDBJ databases">
        <authorList>
            <consortium name="DOE Joint Genome Institute"/>
            <person name="Kuo A."/>
            <person name="Zuccaro A."/>
            <person name="Kohler A."/>
            <person name="Nagy L.G."/>
            <person name="Floudas D."/>
            <person name="Copeland A."/>
            <person name="Barry K.W."/>
            <person name="Cichocki N."/>
            <person name="Veneault-Fourrey C."/>
            <person name="LaButti K."/>
            <person name="Lindquist E.A."/>
            <person name="Lipzen A."/>
            <person name="Lundell T."/>
            <person name="Morin E."/>
            <person name="Murat C."/>
            <person name="Sun H."/>
            <person name="Tunlid A."/>
            <person name="Henrissat B."/>
            <person name="Grigoriev I.V."/>
            <person name="Hibbett D.S."/>
            <person name="Martin F."/>
            <person name="Nordberg H.P."/>
            <person name="Cantor M.N."/>
            <person name="Hua S.X."/>
        </authorList>
    </citation>
    <scope>NUCLEOTIDE SEQUENCE [LARGE SCALE GENOMIC DNA]</scope>
    <source>
        <strain evidence="6 7">MAFF 305830</strain>
    </source>
</reference>
<keyword evidence="7" id="KW-1185">Reference proteome</keyword>
<reference evidence="7" key="2">
    <citation type="submission" date="2015-01" db="EMBL/GenBank/DDBJ databases">
        <title>Evolutionary Origins and Diversification of the Mycorrhizal Mutualists.</title>
        <authorList>
            <consortium name="DOE Joint Genome Institute"/>
            <consortium name="Mycorrhizal Genomics Consortium"/>
            <person name="Kohler A."/>
            <person name="Kuo A."/>
            <person name="Nagy L.G."/>
            <person name="Floudas D."/>
            <person name="Copeland A."/>
            <person name="Barry K.W."/>
            <person name="Cichocki N."/>
            <person name="Veneault-Fourrey C."/>
            <person name="LaButti K."/>
            <person name="Lindquist E.A."/>
            <person name="Lipzen A."/>
            <person name="Lundell T."/>
            <person name="Morin E."/>
            <person name="Murat C."/>
            <person name="Riley R."/>
            <person name="Ohm R."/>
            <person name="Sun H."/>
            <person name="Tunlid A."/>
            <person name="Henrissat B."/>
            <person name="Grigoriev I.V."/>
            <person name="Hibbett D.S."/>
            <person name="Martin F."/>
        </authorList>
    </citation>
    <scope>NUCLEOTIDE SEQUENCE [LARGE SCALE GENOMIC DNA]</scope>
    <source>
        <strain evidence="7">MAFF 305830</strain>
    </source>
</reference>
<dbReference type="Proteomes" id="UP000054097">
    <property type="component" value="Unassembled WGS sequence"/>
</dbReference>